<evidence type="ECO:0008006" key="3">
    <source>
        <dbReference type="Google" id="ProtNLM"/>
    </source>
</evidence>
<feature type="non-terminal residue" evidence="1">
    <location>
        <position position="250"/>
    </location>
</feature>
<protein>
    <recommendedName>
        <fullName evidence="3">DUF4218 domain-containing protein</fullName>
    </recommendedName>
</protein>
<organism evidence="1 2">
    <name type="scientific">Sphaerobolus stellatus (strain SS14)</name>
    <dbReference type="NCBI Taxonomy" id="990650"/>
    <lineage>
        <taxon>Eukaryota</taxon>
        <taxon>Fungi</taxon>
        <taxon>Dikarya</taxon>
        <taxon>Basidiomycota</taxon>
        <taxon>Agaricomycotina</taxon>
        <taxon>Agaricomycetes</taxon>
        <taxon>Phallomycetidae</taxon>
        <taxon>Geastrales</taxon>
        <taxon>Sphaerobolaceae</taxon>
        <taxon>Sphaerobolus</taxon>
    </lineage>
</organism>
<gene>
    <name evidence="1" type="ORF">M422DRAFT_135788</name>
</gene>
<dbReference type="HOGENOM" id="CLU_047287_1_0_1"/>
<dbReference type="AlphaFoldDB" id="A0A0C9VZJ8"/>
<accession>A0A0C9VZJ8</accession>
<dbReference type="PANTHER" id="PTHR46579:SF1">
    <property type="entry name" value="F5_8 TYPE C DOMAIN-CONTAINING PROTEIN"/>
    <property type="match status" value="1"/>
</dbReference>
<proteinExistence type="predicted"/>
<dbReference type="PANTHER" id="PTHR46579">
    <property type="entry name" value="F5/8 TYPE C DOMAIN-CONTAINING PROTEIN-RELATED"/>
    <property type="match status" value="1"/>
</dbReference>
<dbReference type="Proteomes" id="UP000054279">
    <property type="component" value="Unassembled WGS sequence"/>
</dbReference>
<sequence length="250" mass="28731">MHVTTLNTGDLFISLWRGTIGCDPSDDISTWDLSPFRDPILWKAHGKAVQIATPFIPSSFDRPPRNIAEKVNSGYRVIEWQGYLYGLGPALLHGILPDRYWKNFCLLVSAVRIIIQCSITREQIIQAQRSMEQFLVEFEEIYVQRRVDRLHFVQPVLHHLLHLGLEVPHMSPPGISAAWTMERTIGNLGEEIRLPSNPYKNLSERALRSTQLNVMKAHFPELVKDRNPEPQGSLAVGDDYLLLRKRDRYP</sequence>
<keyword evidence="2" id="KW-1185">Reference proteome</keyword>
<evidence type="ECO:0000313" key="1">
    <source>
        <dbReference type="EMBL" id="KIJ44525.1"/>
    </source>
</evidence>
<dbReference type="EMBL" id="KN837117">
    <property type="protein sequence ID" value="KIJ44525.1"/>
    <property type="molecule type" value="Genomic_DNA"/>
</dbReference>
<name>A0A0C9VZJ8_SPHS4</name>
<evidence type="ECO:0000313" key="2">
    <source>
        <dbReference type="Proteomes" id="UP000054279"/>
    </source>
</evidence>
<dbReference type="OrthoDB" id="2669721at2759"/>
<reference evidence="1 2" key="1">
    <citation type="submission" date="2014-06" db="EMBL/GenBank/DDBJ databases">
        <title>Evolutionary Origins and Diversification of the Mycorrhizal Mutualists.</title>
        <authorList>
            <consortium name="DOE Joint Genome Institute"/>
            <consortium name="Mycorrhizal Genomics Consortium"/>
            <person name="Kohler A."/>
            <person name="Kuo A."/>
            <person name="Nagy L.G."/>
            <person name="Floudas D."/>
            <person name="Copeland A."/>
            <person name="Barry K.W."/>
            <person name="Cichocki N."/>
            <person name="Veneault-Fourrey C."/>
            <person name="LaButti K."/>
            <person name="Lindquist E.A."/>
            <person name="Lipzen A."/>
            <person name="Lundell T."/>
            <person name="Morin E."/>
            <person name="Murat C."/>
            <person name="Riley R."/>
            <person name="Ohm R."/>
            <person name="Sun H."/>
            <person name="Tunlid A."/>
            <person name="Henrissat B."/>
            <person name="Grigoriev I.V."/>
            <person name="Hibbett D.S."/>
            <person name="Martin F."/>
        </authorList>
    </citation>
    <scope>NUCLEOTIDE SEQUENCE [LARGE SCALE GENOMIC DNA]</scope>
    <source>
        <strain evidence="1 2">SS14</strain>
    </source>
</reference>